<dbReference type="VEuPathDB" id="AmoebaDB:NAEGRDRAFT_57352"/>
<protein>
    <submittedName>
        <fullName evidence="1">Predicted protein</fullName>
    </submittedName>
</protein>
<dbReference type="InParanoid" id="D2V762"/>
<proteinExistence type="predicted"/>
<reference evidence="1 2" key="1">
    <citation type="journal article" date="2010" name="Cell">
        <title>The genome of Naegleria gruberi illuminates early eukaryotic versatility.</title>
        <authorList>
            <person name="Fritz-Laylin L.K."/>
            <person name="Prochnik S.E."/>
            <person name="Ginger M.L."/>
            <person name="Dacks J.B."/>
            <person name="Carpenter M.L."/>
            <person name="Field M.C."/>
            <person name="Kuo A."/>
            <person name="Paredez A."/>
            <person name="Chapman J."/>
            <person name="Pham J."/>
            <person name="Shu S."/>
            <person name="Neupane R."/>
            <person name="Cipriano M."/>
            <person name="Mancuso J."/>
            <person name="Tu H."/>
            <person name="Salamov A."/>
            <person name="Lindquist E."/>
            <person name="Shapiro H."/>
            <person name="Lucas S."/>
            <person name="Grigoriev I.V."/>
            <person name="Cande W.Z."/>
            <person name="Fulton C."/>
            <person name="Rokhsar D.S."/>
            <person name="Dawson S.C."/>
        </authorList>
    </citation>
    <scope>NUCLEOTIDE SEQUENCE [LARGE SCALE GENOMIC DNA]</scope>
    <source>
        <strain evidence="1 2">NEG-M</strain>
    </source>
</reference>
<dbReference type="RefSeq" id="XP_002680060.1">
    <property type="nucleotide sequence ID" value="XM_002680014.1"/>
</dbReference>
<gene>
    <name evidence="1" type="ORF">NAEGRDRAFT_57352</name>
</gene>
<dbReference type="KEGG" id="ngr:NAEGRDRAFT_57352"/>
<dbReference type="EMBL" id="GG738855">
    <property type="protein sequence ID" value="EFC47316.1"/>
    <property type="molecule type" value="Genomic_DNA"/>
</dbReference>
<dbReference type="Proteomes" id="UP000006671">
    <property type="component" value="Unassembled WGS sequence"/>
</dbReference>
<accession>D2V762</accession>
<evidence type="ECO:0000313" key="1">
    <source>
        <dbReference type="EMBL" id="EFC47316.1"/>
    </source>
</evidence>
<dbReference type="OrthoDB" id="10337676at2759"/>
<dbReference type="AlphaFoldDB" id="D2V762"/>
<dbReference type="GeneID" id="8860433"/>
<sequence length="660" mass="76989">MHQQTENMKELSIRCYKFDPNNFLGYGKVSLRKCALEEVEILQRINNSFLMQNIGVYHLEGEGDNDDVFSIQVIGISLNDTQEIYLPLYPTEVSSLLGFEFSSSVSCVILYDTDQQSKKTVSWNKVKVLKKIAFNSYDMLIKIVKDKTEMHDLTFVPLPQERILFVKGLDQALSVELSDQISSILHISNCQHRDLQRLAYHLKKNNEISPESYEYYISNLDDKSGIDKLDSSDDINKFIESSKCQEPDFQRILALTSTISWNSISAYFMKRILYEISRDIKNLEIIQRAFSNQYKNLELTDNRDKGLDSQYFDTNSLYILPCYYVPSKNVIQDSSNKKANKISRSEINKEEDVTFEMKTRVMKKTTDMKQIVKQLRLYEARYPSTNELNYYIGISVNEEIYFPRKKEDFIKILKDNISDWKIGNKDGRYGVKACGKRFKLNNKTYTNTERHQMPDIFEYSSMVQRKYFNGMKSFDLVISKDDLAVQKKSVLSSCSKFSSSSVAFTHHHKFASVRLFSTNNVHREQDSEVRGIITPELFTKTRQELRQLFTSELEKIVTKITQEEGYTPNDVYNFALGEQSLRFKVFRTAMVRFGREIPNADLPKILKVKDLVEWFIVKLEKERPPQTYEVPENVKLFVEKHQGAKNRKINEKGAFVESQQ</sequence>
<organism evidence="2">
    <name type="scientific">Naegleria gruberi</name>
    <name type="common">Amoeba</name>
    <dbReference type="NCBI Taxonomy" id="5762"/>
    <lineage>
        <taxon>Eukaryota</taxon>
        <taxon>Discoba</taxon>
        <taxon>Heterolobosea</taxon>
        <taxon>Tetramitia</taxon>
        <taxon>Eutetramitia</taxon>
        <taxon>Vahlkampfiidae</taxon>
        <taxon>Naegleria</taxon>
    </lineage>
</organism>
<evidence type="ECO:0000313" key="2">
    <source>
        <dbReference type="Proteomes" id="UP000006671"/>
    </source>
</evidence>
<name>D2V762_NAEGR</name>
<keyword evidence="2" id="KW-1185">Reference proteome</keyword>